<dbReference type="InterPro" id="IPR011990">
    <property type="entry name" value="TPR-like_helical_dom_sf"/>
</dbReference>
<organism evidence="1 2">
    <name type="scientific">Actinomadura yumaensis</name>
    <dbReference type="NCBI Taxonomy" id="111807"/>
    <lineage>
        <taxon>Bacteria</taxon>
        <taxon>Bacillati</taxon>
        <taxon>Actinomycetota</taxon>
        <taxon>Actinomycetes</taxon>
        <taxon>Streptosporangiales</taxon>
        <taxon>Thermomonosporaceae</taxon>
        <taxon>Actinomadura</taxon>
    </lineage>
</organism>
<proteinExistence type="predicted"/>
<comment type="caution">
    <text evidence="1">The sequence shown here is derived from an EMBL/GenBank/DDBJ whole genome shotgun (WGS) entry which is preliminary data.</text>
</comment>
<dbReference type="RefSeq" id="WP_206681711.1">
    <property type="nucleotide sequence ID" value="NZ_JBHSXE010000001.1"/>
</dbReference>
<accession>A0ABW2CLX1</accession>
<dbReference type="Gene3D" id="1.25.40.10">
    <property type="entry name" value="Tetratricopeptide repeat domain"/>
    <property type="match status" value="1"/>
</dbReference>
<reference evidence="2" key="1">
    <citation type="journal article" date="2019" name="Int. J. Syst. Evol. Microbiol.">
        <title>The Global Catalogue of Microorganisms (GCM) 10K type strain sequencing project: providing services to taxonomists for standard genome sequencing and annotation.</title>
        <authorList>
            <consortium name="The Broad Institute Genomics Platform"/>
            <consortium name="The Broad Institute Genome Sequencing Center for Infectious Disease"/>
            <person name="Wu L."/>
            <person name="Ma J."/>
        </authorList>
    </citation>
    <scope>NUCLEOTIDE SEQUENCE [LARGE SCALE GENOMIC DNA]</scope>
    <source>
        <strain evidence="2">JCM 3369</strain>
    </source>
</reference>
<name>A0ABW2CLX1_9ACTN</name>
<dbReference type="EMBL" id="JBHSXS010000013">
    <property type="protein sequence ID" value="MFC6882507.1"/>
    <property type="molecule type" value="Genomic_DNA"/>
</dbReference>
<evidence type="ECO:0000313" key="2">
    <source>
        <dbReference type="Proteomes" id="UP001596380"/>
    </source>
</evidence>
<dbReference type="Proteomes" id="UP001596380">
    <property type="component" value="Unassembled WGS sequence"/>
</dbReference>
<sequence>MARTCDVALQARGELISAAHADISASRDLRPWQTAELIGRIQKSDTDATTFEALNATVFQLGCEYPYRDADDLRNDAHAWLRRISDMTRRPVCLKAHSELLTATGWLALLVGCLEYDMGLRTAAEVTRAAAHKLGTEAGNNEIIGWSHEMSAWFALNQGRYRDVISAACATQDGAQNHPVVVQLVAQESKALARMGKTEELRQRLEHGQSILSKFPEPENTDNHFIVDPAKWDFYATDVYRLAGEDALAVAHAEEVIASATAPDGSERSPMRMAEARLTLGVSAARAGDLERAVSLGQTALSTSRKSLPSLLMVASELDSELEQRFPDEPATTEFREVLRSLG</sequence>
<evidence type="ECO:0000313" key="1">
    <source>
        <dbReference type="EMBL" id="MFC6882507.1"/>
    </source>
</evidence>
<keyword evidence="2" id="KW-1185">Reference proteome</keyword>
<protein>
    <submittedName>
        <fullName evidence="1">XRE family transcriptional regulator</fullName>
    </submittedName>
</protein>
<gene>
    <name evidence="1" type="ORF">ACFQKB_22320</name>
</gene>